<name>A0A2S7KUG6_9FLAO</name>
<comment type="caution">
    <text evidence="1">The sequence shown here is derived from an EMBL/GenBank/DDBJ whole genome shotgun (WGS) entry which is preliminary data.</text>
</comment>
<protein>
    <submittedName>
        <fullName evidence="1">Uncharacterized protein</fullName>
    </submittedName>
</protein>
<dbReference type="Proteomes" id="UP000239522">
    <property type="component" value="Unassembled WGS sequence"/>
</dbReference>
<sequence>MKNILLITCVLIFNLSFSQKDVNALSEKIFYSNIEENHYIPTYDFFALEKQKELQALKTIKVINNSEGKFPLYSHEDQSLFDFEGMVPQKSILNLNSITSIKNNNDFLDQVILKILNDKKINIVDFQNSSDFNGDKNYHFYNNYATDVNKLIIAYQLKGETDFQIGMEINNFINKILKTEIDKTLQNSINLFAINF</sequence>
<accession>A0A2S7KUG6</accession>
<dbReference type="AlphaFoldDB" id="A0A2S7KUG6"/>
<organism evidence="1 2">
    <name type="scientific">Polaribacter filamentus</name>
    <dbReference type="NCBI Taxonomy" id="53483"/>
    <lineage>
        <taxon>Bacteria</taxon>
        <taxon>Pseudomonadati</taxon>
        <taxon>Bacteroidota</taxon>
        <taxon>Flavobacteriia</taxon>
        <taxon>Flavobacteriales</taxon>
        <taxon>Flavobacteriaceae</taxon>
    </lineage>
</organism>
<evidence type="ECO:0000313" key="2">
    <source>
        <dbReference type="Proteomes" id="UP000239522"/>
    </source>
</evidence>
<proteinExistence type="predicted"/>
<dbReference type="EMBL" id="MQUA01000013">
    <property type="protein sequence ID" value="PQB06281.1"/>
    <property type="molecule type" value="Genomic_DNA"/>
</dbReference>
<keyword evidence="2" id="KW-1185">Reference proteome</keyword>
<dbReference type="RefSeq" id="WP_104808532.1">
    <property type="nucleotide sequence ID" value="NZ_MQUA01000013.1"/>
</dbReference>
<reference evidence="1 2" key="1">
    <citation type="submission" date="2016-11" db="EMBL/GenBank/DDBJ databases">
        <title>Trade-off between light-utilization and light-protection in marine flavobacteria.</title>
        <authorList>
            <person name="Kumagai Y."/>
        </authorList>
    </citation>
    <scope>NUCLEOTIDE SEQUENCE [LARGE SCALE GENOMIC DNA]</scope>
    <source>
        <strain evidence="1 2">ATCC 700397</strain>
    </source>
</reference>
<gene>
    <name evidence="1" type="ORF">BST83_03115</name>
</gene>
<evidence type="ECO:0000313" key="1">
    <source>
        <dbReference type="EMBL" id="PQB06281.1"/>
    </source>
</evidence>
<dbReference type="OrthoDB" id="1202724at2"/>